<dbReference type="SUPFAM" id="SSF53474">
    <property type="entry name" value="alpha/beta-Hydrolases"/>
    <property type="match status" value="1"/>
</dbReference>
<name>A0A561VZL5_9ACTN</name>
<reference evidence="2 3" key="1">
    <citation type="submission" date="2019-06" db="EMBL/GenBank/DDBJ databases">
        <title>Sequencing the genomes of 1000 actinobacteria strains.</title>
        <authorList>
            <person name="Klenk H.-P."/>
        </authorList>
    </citation>
    <scope>NUCLEOTIDE SEQUENCE [LARGE SCALE GENOMIC DNA]</scope>
    <source>
        <strain evidence="2 3">DSM 45885</strain>
    </source>
</reference>
<dbReference type="InterPro" id="IPR000073">
    <property type="entry name" value="AB_hydrolase_1"/>
</dbReference>
<dbReference type="PANTHER" id="PTHR37017">
    <property type="entry name" value="AB HYDROLASE-1 DOMAIN-CONTAINING PROTEIN-RELATED"/>
    <property type="match status" value="1"/>
</dbReference>
<keyword evidence="2" id="KW-0378">Hydrolase</keyword>
<evidence type="ECO:0000313" key="3">
    <source>
        <dbReference type="Proteomes" id="UP000317685"/>
    </source>
</evidence>
<dbReference type="GeneID" id="300127974"/>
<dbReference type="GO" id="GO:0016787">
    <property type="term" value="F:hydrolase activity"/>
    <property type="evidence" value="ECO:0007669"/>
    <property type="project" value="UniProtKB-KW"/>
</dbReference>
<organism evidence="2 3">
    <name type="scientific">Micromonospora taraxaci</name>
    <dbReference type="NCBI Taxonomy" id="1316803"/>
    <lineage>
        <taxon>Bacteria</taxon>
        <taxon>Bacillati</taxon>
        <taxon>Actinomycetota</taxon>
        <taxon>Actinomycetes</taxon>
        <taxon>Micromonosporales</taxon>
        <taxon>Micromonosporaceae</taxon>
        <taxon>Micromonospora</taxon>
    </lineage>
</organism>
<dbReference type="InterPro" id="IPR052897">
    <property type="entry name" value="Sec-Metab_Biosynth_Hydrolase"/>
</dbReference>
<gene>
    <name evidence="2" type="ORF">FHU34_112388</name>
</gene>
<dbReference type="Gene3D" id="3.40.50.1820">
    <property type="entry name" value="alpha/beta hydrolase"/>
    <property type="match status" value="1"/>
</dbReference>
<dbReference type="Proteomes" id="UP000317685">
    <property type="component" value="Unassembled WGS sequence"/>
</dbReference>
<protein>
    <submittedName>
        <fullName evidence="2">Alpha/beta hydrolase family protein</fullName>
    </submittedName>
</protein>
<sequence>MQLLLGTVRDYANQSRPLNRAKGKGYIKPTQPREIFYSDVDPEIAEQPVGRLGLQAWASTQQPLTQAAWHTMPSTYIVCEADNALPPFAQELMAKRAERVLRMNSSHSPFFSQPTELATLIWAELSA</sequence>
<dbReference type="Pfam" id="PF12697">
    <property type="entry name" value="Abhydrolase_6"/>
    <property type="match status" value="1"/>
</dbReference>
<feature type="domain" description="AB hydrolase-1" evidence="1">
    <location>
        <begin position="31"/>
        <end position="118"/>
    </location>
</feature>
<dbReference type="RefSeq" id="WP_167524802.1">
    <property type="nucleotide sequence ID" value="NZ_JBEZJF010000032.1"/>
</dbReference>
<proteinExistence type="predicted"/>
<dbReference type="InterPro" id="IPR029058">
    <property type="entry name" value="AB_hydrolase_fold"/>
</dbReference>
<dbReference type="AlphaFoldDB" id="A0A561VZL5"/>
<dbReference type="PANTHER" id="PTHR37017:SF11">
    <property type="entry name" value="ESTERASE_LIPASE_THIOESTERASE DOMAIN-CONTAINING PROTEIN"/>
    <property type="match status" value="1"/>
</dbReference>
<accession>A0A561VZL5</accession>
<keyword evidence="3" id="KW-1185">Reference proteome</keyword>
<evidence type="ECO:0000313" key="2">
    <source>
        <dbReference type="EMBL" id="TWG17047.1"/>
    </source>
</evidence>
<dbReference type="EMBL" id="VIWZ01000001">
    <property type="protein sequence ID" value="TWG17047.1"/>
    <property type="molecule type" value="Genomic_DNA"/>
</dbReference>
<evidence type="ECO:0000259" key="1">
    <source>
        <dbReference type="Pfam" id="PF12697"/>
    </source>
</evidence>
<comment type="caution">
    <text evidence="2">The sequence shown here is derived from an EMBL/GenBank/DDBJ whole genome shotgun (WGS) entry which is preliminary data.</text>
</comment>